<keyword evidence="2" id="KW-1185">Reference proteome</keyword>
<dbReference type="Proteomes" id="UP000664032">
    <property type="component" value="Unassembled WGS sequence"/>
</dbReference>
<comment type="caution">
    <text evidence="1">The sequence shown here is derived from an EMBL/GenBank/DDBJ whole genome shotgun (WGS) entry which is preliminary data.</text>
</comment>
<reference evidence="1" key="1">
    <citation type="submission" date="2021-10" db="EMBL/GenBank/DDBJ databases">
        <title>Psilocybe cubensis genome.</title>
        <authorList>
            <person name="Mckernan K.J."/>
            <person name="Crawford S."/>
            <person name="Trippe A."/>
            <person name="Kane L.T."/>
            <person name="Mclaughlin S."/>
        </authorList>
    </citation>
    <scope>NUCLEOTIDE SEQUENCE</scope>
    <source>
        <strain evidence="1">MGC-MH-2018</strain>
    </source>
</reference>
<protein>
    <submittedName>
        <fullName evidence="1">Vegetative incompatibility protein HET-E-1</fullName>
    </submittedName>
</protein>
<evidence type="ECO:0000313" key="1">
    <source>
        <dbReference type="EMBL" id="KAH9477767.1"/>
    </source>
</evidence>
<gene>
    <name evidence="1" type="ORF">JR316_0009996</name>
</gene>
<accession>A0ACB8GQR5</accession>
<proteinExistence type="predicted"/>
<dbReference type="EMBL" id="JAFIQS020000009">
    <property type="protein sequence ID" value="KAH9477767.1"/>
    <property type="molecule type" value="Genomic_DNA"/>
</dbReference>
<evidence type="ECO:0000313" key="2">
    <source>
        <dbReference type="Proteomes" id="UP000664032"/>
    </source>
</evidence>
<sequence length="1146" mass="128020">MDLDAHQLLLSGIISSIDVEGDILKNDKNRSFYWVHIYVDNHKVIKSKKSQSRSRELSWKWDSDNKIGFTPSSVVKVELHRGFKGGIIGKIPQTKVHVAQFAERIERLLDNDSKSFALVDRKGKTIAQINMSLSLCATRDELISDFMKKVDGDVDDLKGIEGVSKRALLVLGPVLQNTRVLMNSVADATHQTEIQDQSIRELAETLREMLATTTAKLDLPRIPDAVDLIKEIGFQSLQVASLIHEYTQPSFSERTLRLYFGDMSSRITECQRRCLVLKERFYERIQLETNKAVKESKDIMNEVKNEVCKVKDDALAEKIFKWLWPSDRPIDISKNYNEAHGKRQRQTCSWFLEDERFGRWLHHPGFIWVHGKAGCGKTILMASIINKLPDPSSSTGIVYFFFDARDGQTDSQLHIKFIRSLAYQLCDSRHGGIPQEMVDLHTKCGASQPLDDQLEETMQHILEGFDRVFIAIDALDECSDRQKTLDWVRKLLTNTQLQTDIHLLITSRHETDITNVFKDLGGDSIDVVNPTNKDIEDYISKQMECSKLQRFNEQIRGEVESKLRDCADGSFRYTALMLAELEQCSTLSKLEKALTKFPNGLDEIYDRILRKCKDEDALDLRRFLQFLAFSMEAITLSELAETVTIEFSSDDQAVFNPKRRYLNPSDILELCGGLVVMSKDERNTNAHRPWKEEFIKLSHFSVKEYLISTRVQNRFCLANTAQSRIDISKTLMSYLLETYLINDTSDASAFPLKNYAAETWDLHVGYHGIDADTTVFKMAARLLRSGIPVLTKVAIGKFDLSPKESQCLKKGLVEIEPRPLQWASLLGLVGVVEHLLAEVDNNNPDREQLEAASSRSSVHASKVCQKRAIDVNVNTVGGKYGTALQAASNRGHELVVETLLKHGADVNAVAGKYGTALQAACYRGHESVVQALLKHGADVNVVSGKYGTALQSATLRCSRQSVVEALLKHGADVNAMAGKFGTALQAASYEGNQSLIELLIKHGANVNAVDSKHKTALQVASNRGNLLAAKALLKHGADVNHTVPGYFATALQAASSKGHYSLVDLLLNNGADVNVSGGYHGNALQAACFQSHNKVIELLLNNKAEVTSLVHLARINDPALQEKLRAAYSADKKNVSLGFLPRPRLS</sequence>
<organism evidence="1 2">
    <name type="scientific">Psilocybe cubensis</name>
    <name type="common">Psychedelic mushroom</name>
    <name type="synonym">Stropharia cubensis</name>
    <dbReference type="NCBI Taxonomy" id="181762"/>
    <lineage>
        <taxon>Eukaryota</taxon>
        <taxon>Fungi</taxon>
        <taxon>Dikarya</taxon>
        <taxon>Basidiomycota</taxon>
        <taxon>Agaricomycotina</taxon>
        <taxon>Agaricomycetes</taxon>
        <taxon>Agaricomycetidae</taxon>
        <taxon>Agaricales</taxon>
        <taxon>Agaricineae</taxon>
        <taxon>Strophariaceae</taxon>
        <taxon>Psilocybe</taxon>
    </lineage>
</organism>
<name>A0ACB8GQR5_PSICU</name>